<reference evidence="2" key="1">
    <citation type="journal article" date="2023" name="Mol. Phylogenet. Evol.">
        <title>Genome-scale phylogeny and comparative genomics of the fungal order Sordariales.</title>
        <authorList>
            <person name="Hensen N."/>
            <person name="Bonometti L."/>
            <person name="Westerberg I."/>
            <person name="Brannstrom I.O."/>
            <person name="Guillou S."/>
            <person name="Cros-Aarteil S."/>
            <person name="Calhoun S."/>
            <person name="Haridas S."/>
            <person name="Kuo A."/>
            <person name="Mondo S."/>
            <person name="Pangilinan J."/>
            <person name="Riley R."/>
            <person name="LaButti K."/>
            <person name="Andreopoulos B."/>
            <person name="Lipzen A."/>
            <person name="Chen C."/>
            <person name="Yan M."/>
            <person name="Daum C."/>
            <person name="Ng V."/>
            <person name="Clum A."/>
            <person name="Steindorff A."/>
            <person name="Ohm R.A."/>
            <person name="Martin F."/>
            <person name="Silar P."/>
            <person name="Natvig D.O."/>
            <person name="Lalanne C."/>
            <person name="Gautier V."/>
            <person name="Ament-Velasquez S.L."/>
            <person name="Kruys A."/>
            <person name="Hutchinson M.I."/>
            <person name="Powell A.J."/>
            <person name="Barry K."/>
            <person name="Miller A.N."/>
            <person name="Grigoriev I.V."/>
            <person name="Debuchy R."/>
            <person name="Gladieux P."/>
            <person name="Hiltunen Thoren M."/>
            <person name="Johannesson H."/>
        </authorList>
    </citation>
    <scope>NUCLEOTIDE SEQUENCE</scope>
    <source>
        <strain evidence="2">CBS 232.78</strain>
    </source>
</reference>
<evidence type="ECO:0000259" key="1">
    <source>
        <dbReference type="PROSITE" id="PS50097"/>
    </source>
</evidence>
<dbReference type="InterPro" id="IPR011333">
    <property type="entry name" value="SKP1/BTB/POZ_sf"/>
</dbReference>
<dbReference type="EMBL" id="JAULSW010000002">
    <property type="protein sequence ID" value="KAK3389613.1"/>
    <property type="molecule type" value="Genomic_DNA"/>
</dbReference>
<evidence type="ECO:0000313" key="3">
    <source>
        <dbReference type="Proteomes" id="UP001285441"/>
    </source>
</evidence>
<dbReference type="AlphaFoldDB" id="A0AAE0NXH7"/>
<name>A0AAE0NXH7_9PEZI</name>
<keyword evidence="3" id="KW-1185">Reference proteome</keyword>
<dbReference type="Proteomes" id="UP001285441">
    <property type="component" value="Unassembled WGS sequence"/>
</dbReference>
<dbReference type="SUPFAM" id="SSF54695">
    <property type="entry name" value="POZ domain"/>
    <property type="match status" value="1"/>
</dbReference>
<proteinExistence type="predicted"/>
<protein>
    <recommendedName>
        <fullName evidence="1">BTB domain-containing protein</fullName>
    </recommendedName>
</protein>
<evidence type="ECO:0000313" key="2">
    <source>
        <dbReference type="EMBL" id="KAK3389613.1"/>
    </source>
</evidence>
<comment type="caution">
    <text evidence="2">The sequence shown here is derived from an EMBL/GenBank/DDBJ whole genome shotgun (WGS) entry which is preliminary data.</text>
</comment>
<dbReference type="PROSITE" id="PS50097">
    <property type="entry name" value="BTB"/>
    <property type="match status" value="1"/>
</dbReference>
<dbReference type="PANTHER" id="PTHR47843:SF5">
    <property type="entry name" value="BTB_POZ DOMAIN PROTEIN"/>
    <property type="match status" value="1"/>
</dbReference>
<accession>A0AAE0NXH7</accession>
<feature type="domain" description="BTB" evidence="1">
    <location>
        <begin position="25"/>
        <end position="88"/>
    </location>
</feature>
<dbReference type="Gene3D" id="3.30.710.10">
    <property type="entry name" value="Potassium Channel Kv1.1, Chain A"/>
    <property type="match status" value="1"/>
</dbReference>
<gene>
    <name evidence="2" type="ORF">B0H63DRAFT_556738</name>
</gene>
<reference evidence="2" key="2">
    <citation type="submission" date="2023-06" db="EMBL/GenBank/DDBJ databases">
        <authorList>
            <consortium name="Lawrence Berkeley National Laboratory"/>
            <person name="Haridas S."/>
            <person name="Hensen N."/>
            <person name="Bonometti L."/>
            <person name="Westerberg I."/>
            <person name="Brannstrom I.O."/>
            <person name="Guillou S."/>
            <person name="Cros-Aarteil S."/>
            <person name="Calhoun S."/>
            <person name="Kuo A."/>
            <person name="Mondo S."/>
            <person name="Pangilinan J."/>
            <person name="Riley R."/>
            <person name="LaButti K."/>
            <person name="Andreopoulos B."/>
            <person name="Lipzen A."/>
            <person name="Chen C."/>
            <person name="Yanf M."/>
            <person name="Daum C."/>
            <person name="Ng V."/>
            <person name="Clum A."/>
            <person name="Steindorff A."/>
            <person name="Ohm R."/>
            <person name="Martin F."/>
            <person name="Silar P."/>
            <person name="Natvig D."/>
            <person name="Lalanne C."/>
            <person name="Gautier V."/>
            <person name="Ament-velasquez S.L."/>
            <person name="Kruys A."/>
            <person name="Hutchinson M.I."/>
            <person name="Powell A.J."/>
            <person name="Barry K."/>
            <person name="Miller A.N."/>
            <person name="Grigoriev I.V."/>
            <person name="Debuchy R."/>
            <person name="Gladieux P."/>
            <person name="Thoren M.H."/>
            <person name="Johannesson H."/>
        </authorList>
    </citation>
    <scope>NUCLEOTIDE SEQUENCE</scope>
    <source>
        <strain evidence="2">CBS 232.78</strain>
    </source>
</reference>
<organism evidence="2 3">
    <name type="scientific">Podospora didyma</name>
    <dbReference type="NCBI Taxonomy" id="330526"/>
    <lineage>
        <taxon>Eukaryota</taxon>
        <taxon>Fungi</taxon>
        <taxon>Dikarya</taxon>
        <taxon>Ascomycota</taxon>
        <taxon>Pezizomycotina</taxon>
        <taxon>Sordariomycetes</taxon>
        <taxon>Sordariomycetidae</taxon>
        <taxon>Sordariales</taxon>
        <taxon>Podosporaceae</taxon>
        <taxon>Podospora</taxon>
    </lineage>
</organism>
<sequence length="332" mass="36627">MSHPHHHYGLLGVDPKTLGQLLATKPFKFIVGHNATVFFIHQGIVSRLSTPLNSVINSRAKESPEDCVVWEDIDASVFLRFAQFVYTGAYTSFVPAGAPRPSEGPTKTTVNVAEDLPDRNNPEKPLFRGLFSPRTTTPQVGVGYGSALPVPPQESDIASPFKLPYSLATYEKAAKDRSNVHGPGSRGSPSAKKRNLISEFTANQVGLAGVSIEHSIRPTELTSAMFVGNVKIWVFAERFSIPLLMDLAYSHFAKELAHWTISPSTFVPEFGALIRYVYDERTIRGYQLRELVIQFAACVVEDVLGLAGWLELLDEVPKFAADLIHQMTNRFG</sequence>
<dbReference type="InterPro" id="IPR000210">
    <property type="entry name" value="BTB/POZ_dom"/>
</dbReference>
<dbReference type="PANTHER" id="PTHR47843">
    <property type="entry name" value="BTB DOMAIN-CONTAINING PROTEIN-RELATED"/>
    <property type="match status" value="1"/>
</dbReference>